<evidence type="ECO:0000256" key="2">
    <source>
        <dbReference type="ARBA" id="ARBA00023034"/>
    </source>
</evidence>
<organism evidence="6 7">
    <name type="scientific">Candida viswanathii</name>
    <dbReference type="NCBI Taxonomy" id="5486"/>
    <lineage>
        <taxon>Eukaryota</taxon>
        <taxon>Fungi</taxon>
        <taxon>Dikarya</taxon>
        <taxon>Ascomycota</taxon>
        <taxon>Saccharomycotina</taxon>
        <taxon>Pichiomycetes</taxon>
        <taxon>Debaryomycetaceae</taxon>
        <taxon>Candida/Lodderomyces clade</taxon>
        <taxon>Candida</taxon>
    </lineage>
</organism>
<accession>A0A367YMP2</accession>
<evidence type="ECO:0000313" key="7">
    <source>
        <dbReference type="Proteomes" id="UP000253472"/>
    </source>
</evidence>
<keyword evidence="3" id="KW-0175">Coiled coil</keyword>
<feature type="region of interest" description="Disordered" evidence="4">
    <location>
        <begin position="1"/>
        <end position="85"/>
    </location>
</feature>
<dbReference type="OrthoDB" id="425925at2759"/>
<evidence type="ECO:0000259" key="5">
    <source>
        <dbReference type="PROSITE" id="PS50913"/>
    </source>
</evidence>
<feature type="domain" description="GRIP" evidence="5">
    <location>
        <begin position="356"/>
        <end position="407"/>
    </location>
</feature>
<evidence type="ECO:0000256" key="4">
    <source>
        <dbReference type="SAM" id="MobiDB-lite"/>
    </source>
</evidence>
<sequence>MGKNKKKLNSLPQAPKDNGNETNNPPNDSIDNEEFADKVAIEDKQDDKEEPSAEKGANSNGALAETSADTAELLEKLKQAEHERDEIQQSYDNLVSKISSMKTIFTKLKQSESELEEKTELVEKLTTENETLKQQLKESASNKVDVETIDKLKEANTDLNNECEKLSDALTKSRREYTSTIQELQDEKYELENQNSKISKKLHELKQEINELNLAQDEMNMEQKSYISTIDELKEKLASKDSEVSECNKTIEDFKTLVSVNQTNAEKEISSLNDKISRLEESISSHEANNKSLQEELTTSREELGQLNEEIKKIDELKTEVHNKQLQIGKLRHEAIILNEHLTKALTMLKQGGENGSSKTIDKELISNVLISFLQFPRGDTKKFEALNLISALLEWDELQKVSAGLTHLPNLKNQQTKLDKDGNEVPVRQSFVSLWTEFLEKESSGK</sequence>
<dbReference type="AlphaFoldDB" id="A0A367YMP2"/>
<dbReference type="InterPro" id="IPR000237">
    <property type="entry name" value="GRIP_dom"/>
</dbReference>
<dbReference type="STRING" id="5486.A0A367YMP2"/>
<keyword evidence="2" id="KW-0333">Golgi apparatus</keyword>
<dbReference type="GO" id="GO:0031267">
    <property type="term" value="F:small GTPase binding"/>
    <property type="evidence" value="ECO:0007669"/>
    <property type="project" value="TreeGrafter"/>
</dbReference>
<dbReference type="InterPro" id="IPR019459">
    <property type="entry name" value="GRAB"/>
</dbReference>
<proteinExistence type="predicted"/>
<evidence type="ECO:0000256" key="3">
    <source>
        <dbReference type="ARBA" id="ARBA00023054"/>
    </source>
</evidence>
<dbReference type="Proteomes" id="UP000253472">
    <property type="component" value="Unassembled WGS sequence"/>
</dbReference>
<reference evidence="6 7" key="1">
    <citation type="submission" date="2018-06" db="EMBL/GenBank/DDBJ databases">
        <title>Whole genome sequencing of Candida tropicalis (genome annotated by CSBL at Korea University).</title>
        <authorList>
            <person name="Ahn J."/>
        </authorList>
    </citation>
    <scope>NUCLEOTIDE SEQUENCE [LARGE SCALE GENOMIC DNA]</scope>
    <source>
        <strain evidence="6 7">ATCC 20962</strain>
    </source>
</reference>
<dbReference type="PROSITE" id="PS50913">
    <property type="entry name" value="GRIP"/>
    <property type="match status" value="1"/>
</dbReference>
<protein>
    <submittedName>
        <fullName evidence="6">GRIP domain-containing protein RUD3</fullName>
    </submittedName>
</protein>
<dbReference type="GO" id="GO:0005794">
    <property type="term" value="C:Golgi apparatus"/>
    <property type="evidence" value="ECO:0007669"/>
    <property type="project" value="UniProtKB-SubCell"/>
</dbReference>
<dbReference type="Pfam" id="PF10375">
    <property type="entry name" value="GRAB"/>
    <property type="match status" value="1"/>
</dbReference>
<dbReference type="GO" id="GO:0007030">
    <property type="term" value="P:Golgi organization"/>
    <property type="evidence" value="ECO:0007669"/>
    <property type="project" value="TreeGrafter"/>
</dbReference>
<evidence type="ECO:0000313" key="6">
    <source>
        <dbReference type="EMBL" id="RCK67088.1"/>
    </source>
</evidence>
<name>A0A367YMP2_9ASCO</name>
<dbReference type="GO" id="GO:0006888">
    <property type="term" value="P:endoplasmic reticulum to Golgi vesicle-mediated transport"/>
    <property type="evidence" value="ECO:0007669"/>
    <property type="project" value="TreeGrafter"/>
</dbReference>
<feature type="compositionally biased region" description="Basic and acidic residues" evidence="4">
    <location>
        <begin position="35"/>
        <end position="53"/>
    </location>
</feature>
<dbReference type="Gene3D" id="1.10.287.1490">
    <property type="match status" value="1"/>
</dbReference>
<comment type="caution">
    <text evidence="6">The sequence shown here is derived from an EMBL/GenBank/DDBJ whole genome shotgun (WGS) entry which is preliminary data.</text>
</comment>
<comment type="subcellular location">
    <subcellularLocation>
        <location evidence="1">Golgi apparatus</location>
    </subcellularLocation>
</comment>
<dbReference type="EMBL" id="QLNQ01000001">
    <property type="protein sequence ID" value="RCK67088.1"/>
    <property type="molecule type" value="Genomic_DNA"/>
</dbReference>
<keyword evidence="7" id="KW-1185">Reference proteome</keyword>
<dbReference type="PANTHER" id="PTHR18921">
    <property type="entry name" value="MYOSIN HEAVY CHAIN - RELATED"/>
    <property type="match status" value="1"/>
</dbReference>
<feature type="compositionally biased region" description="Basic and acidic residues" evidence="4">
    <location>
        <begin position="73"/>
        <end position="85"/>
    </location>
</feature>
<dbReference type="PANTHER" id="PTHR18921:SF2">
    <property type="entry name" value="THYROID RECEPTOR-INTERACTING PROTEIN 11"/>
    <property type="match status" value="1"/>
</dbReference>
<evidence type="ECO:0000256" key="1">
    <source>
        <dbReference type="ARBA" id="ARBA00004555"/>
    </source>
</evidence>
<gene>
    <name evidence="6" type="primary">RUD3_0</name>
    <name evidence="6" type="ORF">Cantr_03012</name>
</gene>
<feature type="compositionally biased region" description="Polar residues" evidence="4">
    <location>
        <begin position="20"/>
        <end position="29"/>
    </location>
</feature>